<keyword evidence="3" id="KW-1185">Reference proteome</keyword>
<reference evidence="2 3" key="1">
    <citation type="submission" date="2019-08" db="EMBL/GenBank/DDBJ databases">
        <title>Deep-cultivation of Planctomycetes and their phenomic and genomic characterization uncovers novel biology.</title>
        <authorList>
            <person name="Wiegand S."/>
            <person name="Jogler M."/>
            <person name="Boedeker C."/>
            <person name="Pinto D."/>
            <person name="Vollmers J."/>
            <person name="Rivas-Marin E."/>
            <person name="Kohn T."/>
            <person name="Peeters S.H."/>
            <person name="Heuer A."/>
            <person name="Rast P."/>
            <person name="Oberbeckmann S."/>
            <person name="Bunk B."/>
            <person name="Jeske O."/>
            <person name="Meyerdierks A."/>
            <person name="Storesund J.E."/>
            <person name="Kallscheuer N."/>
            <person name="Luecker S."/>
            <person name="Lage O.M."/>
            <person name="Pohl T."/>
            <person name="Merkel B.J."/>
            <person name="Hornburger P."/>
            <person name="Mueller R.-W."/>
            <person name="Bruemmer F."/>
            <person name="Labrenz M."/>
            <person name="Spormann A.M."/>
            <person name="Op den Camp H."/>
            <person name="Overmann J."/>
            <person name="Amann R."/>
            <person name="Jetten M.S.M."/>
            <person name="Mascher T."/>
            <person name="Medema M.H."/>
            <person name="Devos D.P."/>
            <person name="Kaster A.-K."/>
            <person name="Ovreas L."/>
            <person name="Rohde M."/>
            <person name="Galperin M.Y."/>
            <person name="Jogler C."/>
        </authorList>
    </citation>
    <scope>NUCLEOTIDE SEQUENCE [LARGE SCALE GENOMIC DNA]</scope>
    <source>
        <strain evidence="2 3">UC8</strain>
    </source>
</reference>
<keyword evidence="1" id="KW-0812">Transmembrane</keyword>
<dbReference type="Proteomes" id="UP000325286">
    <property type="component" value="Chromosome"/>
</dbReference>
<keyword evidence="1" id="KW-0472">Membrane</keyword>
<dbReference type="OrthoDB" id="268941at2"/>
<name>A0A5B9QJY4_9BACT</name>
<feature type="transmembrane region" description="Helical" evidence="1">
    <location>
        <begin position="354"/>
        <end position="376"/>
    </location>
</feature>
<keyword evidence="1" id="KW-1133">Transmembrane helix</keyword>
<dbReference type="KEGG" id="rul:UC8_12050"/>
<proteinExistence type="predicted"/>
<gene>
    <name evidence="2" type="ORF">UC8_12050</name>
</gene>
<protein>
    <submittedName>
        <fullName evidence="2">Uncharacterized protein</fullName>
    </submittedName>
</protein>
<accession>A0A5B9QJY4</accession>
<dbReference type="EMBL" id="CP042914">
    <property type="protein sequence ID" value="QEG39244.1"/>
    <property type="molecule type" value="Genomic_DNA"/>
</dbReference>
<sequence>MKKSTWLLLSAVIVASLAAPLLACKVPVFRYALERWAADDYRIVAVVDGEPSAPVAAAIARLQEADKLPLNAEVEVLDLSKLSEAELWSVEGVDDTSNVPVLQVFYPEKSDARQLCWSGELSVDNINRWIDSPLRETIASDLASGVSATWILAEGPDEQENTLMHTRLQQALATATEKISVPEGVIRRDEAARVIAEDPSASMDDILRSDIPLRIEFSIQRLGYNDPAESALSAMLEGRDGEITRPFVCPVFGRGRMAEPLNADVFSEAAVVSACEYLVGECSCSVKALSPGIDMLLHNDWQAQLGNKIVMVNAPAPTTATVIEIPAGKPDAPALDKPASEETLLTAAASSKPWTWQWVALILGAAGIGVCTTLALRQRKSG</sequence>
<dbReference type="AlphaFoldDB" id="A0A5B9QJY4"/>
<evidence type="ECO:0000256" key="1">
    <source>
        <dbReference type="SAM" id="Phobius"/>
    </source>
</evidence>
<dbReference type="RefSeq" id="WP_068138504.1">
    <property type="nucleotide sequence ID" value="NZ_CP042914.1"/>
</dbReference>
<organism evidence="2 3">
    <name type="scientific">Roseimaritima ulvae</name>
    <dbReference type="NCBI Taxonomy" id="980254"/>
    <lineage>
        <taxon>Bacteria</taxon>
        <taxon>Pseudomonadati</taxon>
        <taxon>Planctomycetota</taxon>
        <taxon>Planctomycetia</taxon>
        <taxon>Pirellulales</taxon>
        <taxon>Pirellulaceae</taxon>
        <taxon>Roseimaritima</taxon>
    </lineage>
</organism>
<evidence type="ECO:0000313" key="2">
    <source>
        <dbReference type="EMBL" id="QEG39244.1"/>
    </source>
</evidence>
<evidence type="ECO:0000313" key="3">
    <source>
        <dbReference type="Proteomes" id="UP000325286"/>
    </source>
</evidence>